<dbReference type="InterPro" id="IPR005565">
    <property type="entry name" value="Hemolysn_activator_HlyB_C"/>
</dbReference>
<evidence type="ECO:0000313" key="12">
    <source>
        <dbReference type="EMBL" id="AUG55375.1"/>
    </source>
</evidence>
<dbReference type="Proteomes" id="UP000233458">
    <property type="component" value="Plasmid pCSC3H3"/>
</dbReference>
<dbReference type="PANTHER" id="PTHR34597">
    <property type="entry name" value="SLR1661 PROTEIN"/>
    <property type="match status" value="1"/>
</dbReference>
<geneLocation type="plasmid" evidence="12">
    <name>pCSC3H3</name>
</geneLocation>
<comment type="similarity">
    <text evidence="2">Belongs to the TPS (TC 1.B.20) family.</text>
</comment>
<dbReference type="Pfam" id="PF03865">
    <property type="entry name" value="ShlB"/>
    <property type="match status" value="1"/>
</dbReference>
<keyword evidence="6" id="KW-0653">Protein transport</keyword>
<evidence type="ECO:0000256" key="5">
    <source>
        <dbReference type="ARBA" id="ARBA00022692"/>
    </source>
</evidence>
<name>A0A2N3KEL5_9PROT</name>
<dbReference type="Gene3D" id="3.10.20.310">
    <property type="entry name" value="membrane protein fhac"/>
    <property type="match status" value="1"/>
</dbReference>
<accession>A0A2N3KEL5</accession>
<dbReference type="AlphaFoldDB" id="A0A2N3KEL5"/>
<keyword evidence="10" id="KW-0732">Signal</keyword>
<proteinExistence type="inferred from homology"/>
<feature type="domain" description="POTRA" evidence="11">
    <location>
        <begin position="76"/>
        <end position="151"/>
    </location>
</feature>
<keyword evidence="7" id="KW-0472">Membrane</keyword>
<dbReference type="Proteomes" id="UP000233597">
    <property type="component" value="Unassembled WGS sequence"/>
</dbReference>
<evidence type="ECO:0000256" key="9">
    <source>
        <dbReference type="SAM" id="MobiDB-lite"/>
    </source>
</evidence>
<keyword evidence="12" id="KW-0614">Plasmid</keyword>
<dbReference type="InterPro" id="IPR034746">
    <property type="entry name" value="POTRA"/>
</dbReference>
<reference evidence="12 14" key="2">
    <citation type="submission" date="2017-10" db="EMBL/GenBank/DDBJ databases">
        <title>Biodiversity and function of Thalassospira species in the particle-attached aromatic-hydrocarbon-degrading consortia from the surface seawater of the China South Sea.</title>
        <authorList>
            <person name="Dong C."/>
            <person name="Liu R."/>
            <person name="Shao Z."/>
        </authorList>
    </citation>
    <scope>NUCLEOTIDE SEQUENCE [LARGE SCALE GENOMIC DNA]</scope>
    <source>
        <strain evidence="12 14">CSC3H3</strain>
        <plasmid evidence="14">pcsc3h3</plasmid>
        <plasmid evidence="12">pCSC3H3</plasmid>
    </source>
</reference>
<dbReference type="GO" id="GO:0009279">
    <property type="term" value="C:cell outer membrane"/>
    <property type="evidence" value="ECO:0007669"/>
    <property type="project" value="UniProtKB-SubCell"/>
</dbReference>
<dbReference type="Gene3D" id="2.40.160.50">
    <property type="entry name" value="membrane protein fhac: a member of the omp85/tpsb transporter family"/>
    <property type="match status" value="1"/>
</dbReference>
<organism evidence="13 15">
    <name type="scientific">Thalassospira marina</name>
    <dbReference type="NCBI Taxonomy" id="2048283"/>
    <lineage>
        <taxon>Bacteria</taxon>
        <taxon>Pseudomonadati</taxon>
        <taxon>Pseudomonadota</taxon>
        <taxon>Alphaproteobacteria</taxon>
        <taxon>Rhodospirillales</taxon>
        <taxon>Thalassospiraceae</taxon>
        <taxon>Thalassospira</taxon>
    </lineage>
</organism>
<evidence type="ECO:0000256" key="4">
    <source>
        <dbReference type="ARBA" id="ARBA00022452"/>
    </source>
</evidence>
<comment type="subcellular location">
    <subcellularLocation>
        <location evidence="1">Cell outer membrane</location>
    </subcellularLocation>
</comment>
<dbReference type="PANTHER" id="PTHR34597:SF6">
    <property type="entry name" value="BLR6126 PROTEIN"/>
    <property type="match status" value="1"/>
</dbReference>
<evidence type="ECO:0000313" key="13">
    <source>
        <dbReference type="EMBL" id="PKR49009.1"/>
    </source>
</evidence>
<dbReference type="GO" id="GO:0098046">
    <property type="term" value="C:type V protein secretion system complex"/>
    <property type="evidence" value="ECO:0007669"/>
    <property type="project" value="TreeGrafter"/>
</dbReference>
<feature type="chain" id="PRO_5014820316" evidence="10">
    <location>
        <begin position="26"/>
        <end position="563"/>
    </location>
</feature>
<dbReference type="EMBL" id="CP024200">
    <property type="protein sequence ID" value="AUG55375.1"/>
    <property type="molecule type" value="Genomic_DNA"/>
</dbReference>
<feature type="region of interest" description="Disordered" evidence="9">
    <location>
        <begin position="34"/>
        <end position="53"/>
    </location>
</feature>
<gene>
    <name evidence="13" type="ORF">COO20_22870</name>
    <name evidence="12" type="ORF">CSC3H3_21090</name>
</gene>
<feature type="signal peptide" evidence="10">
    <location>
        <begin position="1"/>
        <end position="25"/>
    </location>
</feature>
<evidence type="ECO:0000256" key="2">
    <source>
        <dbReference type="ARBA" id="ARBA00009055"/>
    </source>
</evidence>
<dbReference type="PROSITE" id="PS51779">
    <property type="entry name" value="POTRA"/>
    <property type="match status" value="1"/>
</dbReference>
<evidence type="ECO:0000256" key="1">
    <source>
        <dbReference type="ARBA" id="ARBA00004442"/>
    </source>
</evidence>
<dbReference type="EMBL" id="NWTK01000020">
    <property type="protein sequence ID" value="PKR49009.1"/>
    <property type="molecule type" value="Genomic_DNA"/>
</dbReference>
<dbReference type="KEGG" id="thac:CSC3H3_21090"/>
<dbReference type="InterPro" id="IPR051544">
    <property type="entry name" value="TPS_OM_transporter"/>
</dbReference>
<dbReference type="InterPro" id="IPR013686">
    <property type="entry name" value="Polypept-transport_assoc_ShlB"/>
</dbReference>
<dbReference type="Pfam" id="PF08479">
    <property type="entry name" value="POTRA_2"/>
    <property type="match status" value="1"/>
</dbReference>
<keyword evidence="8" id="KW-0998">Cell outer membrane</keyword>
<sequence length="563" mass="60319">MVRRYSAAVATCALFALGFAPEVWAQTVPSQLPSGAEAGRDLSQPDLAMPSSKAGSITVPGAAAVEVPAGAAEASFVLNSFDIEGATAFSADELMPLYQEMLGKTVTVADAFQVAANIELKYRNAGYVISRVVVPPQEITNGDFKIRVVEGFISDIVVQEDVGPVSEAIKRLLSPLIGKTPVTVDEMERRLLLANDLAGMTVRATLKPSENAPGGSEMLVEADRDAVSGTVSIDNRNSPYSGNAEGLGLVQFNSFGSHADQLGIQTQLSSPIERSYSLSANYQGMYSEDGLMLGFSSSYGRSRPGKELDALDVNSVVIAERAIATYPVIRSRLQNLRVSGEYEYRSIDTDVLDSAFNRDRLHIARAGISYDLTDSFQGITAVRATIHRGLDIMNATEKDDPLASRADASGSFTKGTIDLTRVQQVTQTVSLLATATGQYAVNPLLASEEMAIGGGNYGRGFDTNEFSGDNGWATSLEVRYSPDIPEVFPNGVQFYSFVDTGQVWDIDDNVSHERTSASSFGGGMRVNILENLYASAEVAKGFRKPTSDSSTKPQAFFTLSAKF</sequence>
<keyword evidence="3" id="KW-0813">Transport</keyword>
<evidence type="ECO:0000256" key="6">
    <source>
        <dbReference type="ARBA" id="ARBA00022927"/>
    </source>
</evidence>
<evidence type="ECO:0000313" key="14">
    <source>
        <dbReference type="Proteomes" id="UP000233458"/>
    </source>
</evidence>
<evidence type="ECO:0000259" key="11">
    <source>
        <dbReference type="PROSITE" id="PS51779"/>
    </source>
</evidence>
<evidence type="ECO:0000313" key="15">
    <source>
        <dbReference type="Proteomes" id="UP000233597"/>
    </source>
</evidence>
<evidence type="ECO:0000256" key="8">
    <source>
        <dbReference type="ARBA" id="ARBA00023237"/>
    </source>
</evidence>
<evidence type="ECO:0000256" key="3">
    <source>
        <dbReference type="ARBA" id="ARBA00022448"/>
    </source>
</evidence>
<geneLocation type="plasmid" evidence="14">
    <name>pcsc3h3</name>
</geneLocation>
<evidence type="ECO:0000256" key="10">
    <source>
        <dbReference type="SAM" id="SignalP"/>
    </source>
</evidence>
<keyword evidence="5" id="KW-0812">Transmembrane</keyword>
<dbReference type="GO" id="GO:0046819">
    <property type="term" value="P:protein secretion by the type V secretion system"/>
    <property type="evidence" value="ECO:0007669"/>
    <property type="project" value="TreeGrafter"/>
</dbReference>
<keyword evidence="4" id="KW-1134">Transmembrane beta strand</keyword>
<reference evidence="13 15" key="1">
    <citation type="submission" date="2017-09" db="EMBL/GenBank/DDBJ databases">
        <title>Biodiversity and function of Thalassospira species in the particle-attached aromatic-hydrocarbon-degrading consortia from the surface seawater of the South China Sea.</title>
        <authorList>
            <person name="Dong C."/>
            <person name="Liu R."/>
            <person name="Shao Z."/>
        </authorList>
    </citation>
    <scope>NUCLEOTIDE SEQUENCE [LARGE SCALE GENOMIC DNA]</scope>
    <source>
        <strain evidence="13 15">CSC1P2</strain>
    </source>
</reference>
<protein>
    <submittedName>
        <fullName evidence="13">Hemolysin activation/secretion protein</fullName>
    </submittedName>
</protein>
<keyword evidence="14" id="KW-1185">Reference proteome</keyword>
<dbReference type="GO" id="GO:0008320">
    <property type="term" value="F:protein transmembrane transporter activity"/>
    <property type="evidence" value="ECO:0007669"/>
    <property type="project" value="TreeGrafter"/>
</dbReference>
<evidence type="ECO:0000256" key="7">
    <source>
        <dbReference type="ARBA" id="ARBA00023136"/>
    </source>
</evidence>